<dbReference type="SUPFAM" id="SSF54427">
    <property type="entry name" value="NTF2-like"/>
    <property type="match status" value="1"/>
</dbReference>
<name>A0A927A018_9NOST</name>
<accession>A0A927A018</accession>
<sequence length="194" mass="21962">MDVNPVFNPKIFVPQSASVLTVSKGQKMLPPDTMRRHFAEHPEGKERVSQGFVPKWSIAGPKWPIGAENTPASSAQLTVVGELSAAIMAEDWEKVKTYLTDDLFYKVGSGEPMYGPNAVVDFFKHTFKTTAKFYGHDARKIWIEPDIITIEMDAKYEMVGSKKHVVVACCDIYRMRGNKVSEWRVYADMTPWQN</sequence>
<keyword evidence="3" id="KW-1185">Reference proteome</keyword>
<dbReference type="Proteomes" id="UP000662185">
    <property type="component" value="Unassembled WGS sequence"/>
</dbReference>
<evidence type="ECO:0000313" key="2">
    <source>
        <dbReference type="EMBL" id="MBD2293149.1"/>
    </source>
</evidence>
<feature type="domain" description="SnoaL-like" evidence="1">
    <location>
        <begin position="83"/>
        <end position="183"/>
    </location>
</feature>
<dbReference type="InterPro" id="IPR037401">
    <property type="entry name" value="SnoaL-like"/>
</dbReference>
<dbReference type="Pfam" id="PF12680">
    <property type="entry name" value="SnoaL_2"/>
    <property type="match status" value="1"/>
</dbReference>
<dbReference type="AlphaFoldDB" id="A0A927A018"/>
<comment type="caution">
    <text evidence="2">The sequence shown here is derived from an EMBL/GenBank/DDBJ whole genome shotgun (WGS) entry which is preliminary data.</text>
</comment>
<evidence type="ECO:0000313" key="3">
    <source>
        <dbReference type="Proteomes" id="UP000662185"/>
    </source>
</evidence>
<organism evidence="2 3">
    <name type="scientific">Anabaena sphaerica FACHB-251</name>
    <dbReference type="NCBI Taxonomy" id="2692883"/>
    <lineage>
        <taxon>Bacteria</taxon>
        <taxon>Bacillati</taxon>
        <taxon>Cyanobacteriota</taxon>
        <taxon>Cyanophyceae</taxon>
        <taxon>Nostocales</taxon>
        <taxon>Nostocaceae</taxon>
        <taxon>Anabaena</taxon>
    </lineage>
</organism>
<dbReference type="EMBL" id="JACJQU010000002">
    <property type="protein sequence ID" value="MBD2293149.1"/>
    <property type="molecule type" value="Genomic_DNA"/>
</dbReference>
<evidence type="ECO:0000259" key="1">
    <source>
        <dbReference type="Pfam" id="PF12680"/>
    </source>
</evidence>
<gene>
    <name evidence="2" type="ORF">H6G06_06535</name>
</gene>
<dbReference type="InterPro" id="IPR032710">
    <property type="entry name" value="NTF2-like_dom_sf"/>
</dbReference>
<protein>
    <submittedName>
        <fullName evidence="2">Nuclear transport factor 2 family protein</fullName>
    </submittedName>
</protein>
<reference evidence="3" key="1">
    <citation type="journal article" date="2020" name="ISME J.">
        <title>Comparative genomics reveals insights into cyanobacterial evolution and habitat adaptation.</title>
        <authorList>
            <person name="Chen M.Y."/>
            <person name="Teng W.K."/>
            <person name="Zhao L."/>
            <person name="Hu C.X."/>
            <person name="Zhou Y.K."/>
            <person name="Han B.P."/>
            <person name="Song L.R."/>
            <person name="Shu W.S."/>
        </authorList>
    </citation>
    <scope>NUCLEOTIDE SEQUENCE [LARGE SCALE GENOMIC DNA]</scope>
    <source>
        <strain evidence="3">FACHB-251</strain>
    </source>
</reference>
<proteinExistence type="predicted"/>
<dbReference type="Gene3D" id="3.10.450.50">
    <property type="match status" value="1"/>
</dbReference>